<comment type="caution">
    <text evidence="1">The sequence shown here is derived from an EMBL/GenBank/DDBJ whole genome shotgun (WGS) entry which is preliminary data.</text>
</comment>
<evidence type="ECO:0000313" key="2">
    <source>
        <dbReference type="Proteomes" id="UP001642360"/>
    </source>
</evidence>
<dbReference type="Proteomes" id="UP001642360">
    <property type="component" value="Unassembled WGS sequence"/>
</dbReference>
<organism evidence="1 2">
    <name type="scientific">Ilex paraguariensis</name>
    <name type="common">yerba mate</name>
    <dbReference type="NCBI Taxonomy" id="185542"/>
    <lineage>
        <taxon>Eukaryota</taxon>
        <taxon>Viridiplantae</taxon>
        <taxon>Streptophyta</taxon>
        <taxon>Embryophyta</taxon>
        <taxon>Tracheophyta</taxon>
        <taxon>Spermatophyta</taxon>
        <taxon>Magnoliopsida</taxon>
        <taxon>eudicotyledons</taxon>
        <taxon>Gunneridae</taxon>
        <taxon>Pentapetalae</taxon>
        <taxon>asterids</taxon>
        <taxon>campanulids</taxon>
        <taxon>Aquifoliales</taxon>
        <taxon>Aquifoliaceae</taxon>
        <taxon>Ilex</taxon>
    </lineage>
</organism>
<keyword evidence="2" id="KW-1185">Reference proteome</keyword>
<name>A0ABC8UBI6_9AQUA</name>
<sequence length="92" mass="10396">MYQRLNDRREKVEKEKRGRPFRLRRHIKESVLFLSPAKGRQRSVLTAQASLKRPSIEAVKTFVSGGSHCSGGTQAVQTQAALRLMLDATVLF</sequence>
<proteinExistence type="predicted"/>
<reference evidence="1 2" key="1">
    <citation type="submission" date="2024-02" db="EMBL/GenBank/DDBJ databases">
        <authorList>
            <person name="Vignale AGUSTIN F."/>
            <person name="Sosa J E."/>
            <person name="Modenutti C."/>
        </authorList>
    </citation>
    <scope>NUCLEOTIDE SEQUENCE [LARGE SCALE GENOMIC DNA]</scope>
</reference>
<protein>
    <submittedName>
        <fullName evidence="1">Uncharacterized protein</fullName>
    </submittedName>
</protein>
<gene>
    <name evidence="1" type="ORF">ILEXP_LOCUS49083</name>
</gene>
<dbReference type="AlphaFoldDB" id="A0ABC8UBI6"/>
<accession>A0ABC8UBI6</accession>
<evidence type="ECO:0000313" key="1">
    <source>
        <dbReference type="EMBL" id="CAK9179140.1"/>
    </source>
</evidence>
<dbReference type="EMBL" id="CAUOFW020007419">
    <property type="protein sequence ID" value="CAK9179140.1"/>
    <property type="molecule type" value="Genomic_DNA"/>
</dbReference>